<evidence type="ECO:0000313" key="7">
    <source>
        <dbReference type="Proteomes" id="UP001165413"/>
    </source>
</evidence>
<gene>
    <name evidence="6" type="ORF">NLF92_00810</name>
</gene>
<evidence type="ECO:0000259" key="5">
    <source>
        <dbReference type="SMART" id="SM00062"/>
    </source>
</evidence>
<keyword evidence="7" id="KW-1185">Reference proteome</keyword>
<dbReference type="InterPro" id="IPR018313">
    <property type="entry name" value="SBP_3_CS"/>
</dbReference>
<evidence type="ECO:0000256" key="3">
    <source>
        <dbReference type="ARBA" id="ARBA00022729"/>
    </source>
</evidence>
<dbReference type="AlphaFoldDB" id="A0AA41WVS4"/>
<evidence type="ECO:0000256" key="1">
    <source>
        <dbReference type="ARBA" id="ARBA00004196"/>
    </source>
</evidence>
<protein>
    <submittedName>
        <fullName evidence="6">Transporter substrate-binding domain-containing protein</fullName>
    </submittedName>
</protein>
<name>A0AA41WVS4_9ALTE</name>
<dbReference type="PANTHER" id="PTHR35936">
    <property type="entry name" value="MEMBRANE-BOUND LYTIC MUREIN TRANSGLYCOSYLASE F"/>
    <property type="match status" value="1"/>
</dbReference>
<comment type="similarity">
    <text evidence="2 4">Belongs to the bacterial solute-binding protein 3 family.</text>
</comment>
<evidence type="ECO:0000256" key="2">
    <source>
        <dbReference type="ARBA" id="ARBA00010333"/>
    </source>
</evidence>
<feature type="domain" description="Solute-binding protein family 3/N-terminal" evidence="5">
    <location>
        <begin position="32"/>
        <end position="282"/>
    </location>
</feature>
<proteinExistence type="inferred from homology"/>
<sequence>MLNRCKYLLILFCACCFNIEARSLDDILESQYIVIAVYDDYAPFSERKGDVATGIDIDIAQKIALSLGVELRLKWMTAGETTDDDLRNHIWKGHYLDRTVADVMLRVPYDRAYSQKRDDVGLLAHELVHMFGPYHTESWQIVFNQERLPDVATMALFQYHKIGAEIDSIPHFYLTSAFRGGLREQTRQYDNLVLAIKGMKDTEVDAVMGLRSQISYLHSQLDTQQYRLAENAFPLIGKQKWDIGMAVKTDYRALGYAVGDVVSALVRNGEMQKIFKKYAAIYEKPTYYQEIE</sequence>
<accession>A0AA41WVS4</accession>
<evidence type="ECO:0000313" key="6">
    <source>
        <dbReference type="EMBL" id="MCP3427482.1"/>
    </source>
</evidence>
<keyword evidence="3" id="KW-0732">Signal</keyword>
<dbReference type="SUPFAM" id="SSF53850">
    <property type="entry name" value="Periplasmic binding protein-like II"/>
    <property type="match status" value="1"/>
</dbReference>
<dbReference type="SMART" id="SM00062">
    <property type="entry name" value="PBPb"/>
    <property type="match status" value="1"/>
</dbReference>
<reference evidence="6" key="1">
    <citation type="submission" date="2022-07" db="EMBL/GenBank/DDBJ databases">
        <title>Characterization of the Novel Bacterium Alteromonas immobilis LMIT006 and Alteromonas gregis LMIT007.</title>
        <authorList>
            <person name="Lin X."/>
        </authorList>
    </citation>
    <scope>NUCLEOTIDE SEQUENCE</scope>
    <source>
        <strain evidence="6">LMIT007</strain>
    </source>
</reference>
<comment type="caution">
    <text evidence="6">The sequence shown here is derived from an EMBL/GenBank/DDBJ whole genome shotgun (WGS) entry which is preliminary data.</text>
</comment>
<comment type="subcellular location">
    <subcellularLocation>
        <location evidence="1">Cell envelope</location>
    </subcellularLocation>
</comment>
<dbReference type="InterPro" id="IPR001638">
    <property type="entry name" value="Solute-binding_3/MltF_N"/>
</dbReference>
<dbReference type="RefSeq" id="WP_254097871.1">
    <property type="nucleotide sequence ID" value="NZ_JANATA010000001.1"/>
</dbReference>
<dbReference type="EMBL" id="JANATA010000001">
    <property type="protein sequence ID" value="MCP3427482.1"/>
    <property type="molecule type" value="Genomic_DNA"/>
</dbReference>
<evidence type="ECO:0000256" key="4">
    <source>
        <dbReference type="RuleBase" id="RU003744"/>
    </source>
</evidence>
<dbReference type="PANTHER" id="PTHR35936:SF17">
    <property type="entry name" value="ARGININE-BINDING EXTRACELLULAR PROTEIN ARTP"/>
    <property type="match status" value="1"/>
</dbReference>
<dbReference type="Gene3D" id="3.40.190.10">
    <property type="entry name" value="Periplasmic binding protein-like II"/>
    <property type="match status" value="3"/>
</dbReference>
<dbReference type="PROSITE" id="PS01039">
    <property type="entry name" value="SBP_BACTERIAL_3"/>
    <property type="match status" value="1"/>
</dbReference>
<organism evidence="6 7">
    <name type="scientific">Opacimonas viscosa</name>
    <dbReference type="NCBI Taxonomy" id="2961944"/>
    <lineage>
        <taxon>Bacteria</taxon>
        <taxon>Pseudomonadati</taxon>
        <taxon>Pseudomonadota</taxon>
        <taxon>Gammaproteobacteria</taxon>
        <taxon>Alteromonadales</taxon>
        <taxon>Alteromonadaceae</taxon>
        <taxon>Opacimonas</taxon>
    </lineage>
</organism>
<dbReference type="Proteomes" id="UP001165413">
    <property type="component" value="Unassembled WGS sequence"/>
</dbReference>
<dbReference type="GO" id="GO:0030313">
    <property type="term" value="C:cell envelope"/>
    <property type="evidence" value="ECO:0007669"/>
    <property type="project" value="UniProtKB-SubCell"/>
</dbReference>